<name>A0AAN8FDG6_TRICO</name>
<reference evidence="1 2" key="1">
    <citation type="submission" date="2019-10" db="EMBL/GenBank/DDBJ databases">
        <title>Assembly and Annotation for the nematode Trichostrongylus colubriformis.</title>
        <authorList>
            <person name="Martin J."/>
        </authorList>
    </citation>
    <scope>NUCLEOTIDE SEQUENCE [LARGE SCALE GENOMIC DNA]</scope>
    <source>
        <strain evidence="1">G859</strain>
        <tissue evidence="1">Whole worm</tissue>
    </source>
</reference>
<feature type="non-terminal residue" evidence="1">
    <location>
        <position position="1"/>
    </location>
</feature>
<dbReference type="AlphaFoldDB" id="A0AAN8FDG6"/>
<protein>
    <submittedName>
        <fullName evidence="1">Uncharacterized protein</fullName>
    </submittedName>
</protein>
<accession>A0AAN8FDG6</accession>
<dbReference type="EMBL" id="WIXE01010664">
    <property type="protein sequence ID" value="KAK5977385.1"/>
    <property type="molecule type" value="Genomic_DNA"/>
</dbReference>
<evidence type="ECO:0000313" key="2">
    <source>
        <dbReference type="Proteomes" id="UP001331761"/>
    </source>
</evidence>
<gene>
    <name evidence="1" type="ORF">GCK32_005332</name>
</gene>
<organism evidence="1 2">
    <name type="scientific">Trichostrongylus colubriformis</name>
    <name type="common">Black scour worm</name>
    <dbReference type="NCBI Taxonomy" id="6319"/>
    <lineage>
        <taxon>Eukaryota</taxon>
        <taxon>Metazoa</taxon>
        <taxon>Ecdysozoa</taxon>
        <taxon>Nematoda</taxon>
        <taxon>Chromadorea</taxon>
        <taxon>Rhabditida</taxon>
        <taxon>Rhabditina</taxon>
        <taxon>Rhabditomorpha</taxon>
        <taxon>Strongyloidea</taxon>
        <taxon>Trichostrongylidae</taxon>
        <taxon>Trichostrongylus</taxon>
    </lineage>
</organism>
<proteinExistence type="predicted"/>
<comment type="caution">
    <text evidence="1">The sequence shown here is derived from an EMBL/GenBank/DDBJ whole genome shotgun (WGS) entry which is preliminary data.</text>
</comment>
<keyword evidence="2" id="KW-1185">Reference proteome</keyword>
<evidence type="ECO:0000313" key="1">
    <source>
        <dbReference type="EMBL" id="KAK5977385.1"/>
    </source>
</evidence>
<dbReference type="Proteomes" id="UP001331761">
    <property type="component" value="Unassembled WGS sequence"/>
</dbReference>
<sequence>SIANFFYNLYLVIKFCVQKPAVAWDLVCTSIHFIKVSKEAGLWTWSQLWDMFYAQTIAPMIREQKAEDAIKGK</sequence>